<reference evidence="6 7" key="1">
    <citation type="journal article" date="2020" name="ISME J.">
        <title>Comparative genomics reveals insights into cyanobacterial evolution and habitat adaptation.</title>
        <authorList>
            <person name="Chen M.Y."/>
            <person name="Teng W.K."/>
            <person name="Zhao L."/>
            <person name="Hu C.X."/>
            <person name="Zhou Y.K."/>
            <person name="Han B.P."/>
            <person name="Song L.R."/>
            <person name="Shu W.S."/>
        </authorList>
    </citation>
    <scope>NUCLEOTIDE SEQUENCE [LARGE SCALE GENOMIC DNA]</scope>
    <source>
        <strain evidence="6 7">FACHB-248</strain>
    </source>
</reference>
<dbReference type="PANTHER" id="PTHR45527:SF1">
    <property type="entry name" value="FATTY ACID SYNTHASE"/>
    <property type="match status" value="1"/>
</dbReference>
<dbReference type="InterPro" id="IPR001242">
    <property type="entry name" value="Condensation_dom"/>
</dbReference>
<evidence type="ECO:0000256" key="2">
    <source>
        <dbReference type="ARBA" id="ARBA00022450"/>
    </source>
</evidence>
<dbReference type="InterPro" id="IPR009081">
    <property type="entry name" value="PP-bd_ACP"/>
</dbReference>
<dbReference type="CDD" id="cd19531">
    <property type="entry name" value="LCL_NRPS-like"/>
    <property type="match status" value="1"/>
</dbReference>
<dbReference type="PANTHER" id="PTHR45527">
    <property type="entry name" value="NONRIBOSOMAL PEPTIDE SYNTHETASE"/>
    <property type="match status" value="1"/>
</dbReference>
<keyword evidence="7" id="KW-1185">Reference proteome</keyword>
<comment type="caution">
    <text evidence="6">The sequence shown here is derived from an EMBL/GenBank/DDBJ whole genome shotgun (WGS) entry which is preliminary data.</text>
</comment>
<dbReference type="Pfam" id="PF00550">
    <property type="entry name" value="PP-binding"/>
    <property type="match status" value="1"/>
</dbReference>
<dbReference type="InterPro" id="IPR044894">
    <property type="entry name" value="TubC_N_sf"/>
</dbReference>
<dbReference type="SUPFAM" id="SSF47336">
    <property type="entry name" value="ACP-like"/>
    <property type="match status" value="1"/>
</dbReference>
<comment type="cofactor">
    <cofactor evidence="1">
        <name>pantetheine 4'-phosphate</name>
        <dbReference type="ChEBI" id="CHEBI:47942"/>
    </cofactor>
</comment>
<dbReference type="Gene3D" id="3.40.50.980">
    <property type="match status" value="2"/>
</dbReference>
<organism evidence="6 7">
    <name type="scientific">Scytonema hofmannii FACHB-248</name>
    <dbReference type="NCBI Taxonomy" id="1842502"/>
    <lineage>
        <taxon>Bacteria</taxon>
        <taxon>Bacillati</taxon>
        <taxon>Cyanobacteriota</taxon>
        <taxon>Cyanophyceae</taxon>
        <taxon>Nostocales</taxon>
        <taxon>Scytonemataceae</taxon>
        <taxon>Scytonema</taxon>
    </lineage>
</organism>
<dbReference type="Gene3D" id="3.30.559.10">
    <property type="entry name" value="Chloramphenicol acetyltransferase-like domain"/>
    <property type="match status" value="1"/>
</dbReference>
<dbReference type="PIRSF" id="PIRSF001617">
    <property type="entry name" value="Alpha-AR"/>
    <property type="match status" value="1"/>
</dbReference>
<evidence type="ECO:0000313" key="6">
    <source>
        <dbReference type="EMBL" id="MBD2607364.1"/>
    </source>
</evidence>
<dbReference type="Pfam" id="PF18563">
    <property type="entry name" value="TubC_N"/>
    <property type="match status" value="1"/>
</dbReference>
<dbReference type="Gene3D" id="3.30.300.30">
    <property type="match status" value="2"/>
</dbReference>
<dbReference type="InterPro" id="IPR023213">
    <property type="entry name" value="CAT-like_dom_sf"/>
</dbReference>
<evidence type="ECO:0000256" key="4">
    <source>
        <dbReference type="ARBA" id="ARBA00022737"/>
    </source>
</evidence>
<dbReference type="SMART" id="SM00823">
    <property type="entry name" value="PKS_PP"/>
    <property type="match status" value="1"/>
</dbReference>
<dbReference type="InterPro" id="IPR006162">
    <property type="entry name" value="Ppantetheine_attach_site"/>
</dbReference>
<dbReference type="PROSITE" id="PS00012">
    <property type="entry name" value="PHOSPHOPANTETHEINE"/>
    <property type="match status" value="1"/>
</dbReference>
<dbReference type="RefSeq" id="WP_038296138.1">
    <property type="nucleotide sequence ID" value="NZ_JACJTA010000061.1"/>
</dbReference>
<keyword evidence="2" id="KW-0596">Phosphopantetheine</keyword>
<dbReference type="InterPro" id="IPR029063">
    <property type="entry name" value="SAM-dependent_MTases_sf"/>
</dbReference>
<dbReference type="InterPro" id="IPR000873">
    <property type="entry name" value="AMP-dep_synth/lig_dom"/>
</dbReference>
<dbReference type="InterPro" id="IPR029058">
    <property type="entry name" value="AB_hydrolase_fold"/>
</dbReference>
<evidence type="ECO:0000256" key="1">
    <source>
        <dbReference type="ARBA" id="ARBA00001957"/>
    </source>
</evidence>
<dbReference type="Gene3D" id="3.40.50.150">
    <property type="entry name" value="Vaccinia Virus protein VP39"/>
    <property type="match status" value="1"/>
</dbReference>
<evidence type="ECO:0000259" key="5">
    <source>
        <dbReference type="PROSITE" id="PS50075"/>
    </source>
</evidence>
<dbReference type="PROSITE" id="PS00455">
    <property type="entry name" value="AMP_BINDING"/>
    <property type="match status" value="1"/>
</dbReference>
<dbReference type="EMBL" id="JACJTA010000061">
    <property type="protein sequence ID" value="MBD2607364.1"/>
    <property type="molecule type" value="Genomic_DNA"/>
</dbReference>
<evidence type="ECO:0000256" key="3">
    <source>
        <dbReference type="ARBA" id="ARBA00022553"/>
    </source>
</evidence>
<dbReference type="InterPro" id="IPR045851">
    <property type="entry name" value="AMP-bd_C_sf"/>
</dbReference>
<dbReference type="NCBIfam" id="TIGR01733">
    <property type="entry name" value="AA-adenyl-dom"/>
    <property type="match status" value="1"/>
</dbReference>
<dbReference type="InterPro" id="IPR020806">
    <property type="entry name" value="PKS_PP-bd"/>
</dbReference>
<gene>
    <name evidence="6" type="ORF">H6G81_23245</name>
</gene>
<accession>A0ABR8GVT7</accession>
<name>A0ABR8GVT7_9CYAN</name>
<protein>
    <submittedName>
        <fullName evidence="6">Non-ribosomal peptide synthetase</fullName>
    </submittedName>
</protein>
<keyword evidence="3" id="KW-0597">Phosphoprotein</keyword>
<dbReference type="InterPro" id="IPR036736">
    <property type="entry name" value="ACP-like_sf"/>
</dbReference>
<dbReference type="Gene3D" id="1.10.10.1830">
    <property type="entry name" value="Non-ribosomal peptide synthase, adenylation domain"/>
    <property type="match status" value="1"/>
</dbReference>
<keyword evidence="4" id="KW-0677">Repeat</keyword>
<dbReference type="CDD" id="cd05930">
    <property type="entry name" value="A_NRPS"/>
    <property type="match status" value="1"/>
</dbReference>
<evidence type="ECO:0000313" key="7">
    <source>
        <dbReference type="Proteomes" id="UP000660380"/>
    </source>
</evidence>
<feature type="domain" description="Carrier" evidence="5">
    <location>
        <begin position="1469"/>
        <end position="1544"/>
    </location>
</feature>
<dbReference type="Proteomes" id="UP000660380">
    <property type="component" value="Unassembled WGS sequence"/>
</dbReference>
<dbReference type="SUPFAM" id="SSF52777">
    <property type="entry name" value="CoA-dependent acyltransferases"/>
    <property type="match status" value="2"/>
</dbReference>
<dbReference type="Gene3D" id="3.40.50.1820">
    <property type="entry name" value="alpha/beta hydrolase"/>
    <property type="match status" value="1"/>
</dbReference>
<dbReference type="PROSITE" id="PS50075">
    <property type="entry name" value="CARRIER"/>
    <property type="match status" value="1"/>
</dbReference>
<dbReference type="CDD" id="cd02440">
    <property type="entry name" value="AdoMet_MTases"/>
    <property type="match status" value="1"/>
</dbReference>
<dbReference type="InterPro" id="IPR020845">
    <property type="entry name" value="AMP-binding_CS"/>
</dbReference>
<dbReference type="Pfam" id="PF08242">
    <property type="entry name" value="Methyltransf_12"/>
    <property type="match status" value="1"/>
</dbReference>
<dbReference type="Gene3D" id="3.30.559.30">
    <property type="entry name" value="Nonribosomal peptide synthetase, condensation domain"/>
    <property type="match status" value="1"/>
</dbReference>
<sequence>MNTVEFLTYLRSLDIQVFIDGEKFRANAPEGIITPELRAEIQERKAEIIEFLEASNRTNNQSFRPLAPISRSANLPLSFAQQRLWFLDQLIPNNPFYNIPLALHLTGSLKLAALEQTFNEIVQRHEALRTTIVVQTGQPIQVINPTLTIPLPIIDLRQLPQAEREIQARRLTTQEAQRPFNLSTDSLLQVKLLWLDETQYILLLTMHHIVSDGWSIGVLIQEIAALYTAFASNQPSPLPELIIQYADFAYWQRQWLQGEILKKQLSYWQKQLEGISMLNLPTDRPRLAAQSYQGAKQPLQLSKSLSEALLALGQQEGVTLFITLLAAFKVLLYRYTQQEDIAIGSPIANRNRSEIEGLIGFFVNSLVLRTDLSGNPTFRELLSRVKEVALGAYSHQDLPFEKLVEELHPERNLNQNPLFQVVFALQNAPMTALELPSLTLRALPFETETTRFDLEFHLWEPNTKNGLWADSSEGISGFVIYSTDLFDDVTIARMLGHFQILVEGIVANPEDRIAHLPLLSESELHDLLVEWNNTQLDYPQDKCIHQLFEAQMEETPDAIALNARSANALVFGDKQLSYKELNIRSNQLAHYLKKLGVKTEVLVGLCVERSFDMIIGMLGILKAGGAYVPLDPSYPSERLNFMLEDAQVSVLLTHERWLERLENYNSNIICLDKDCEIIAQEIEDNLPIEVAADNLAYVIYTSGSTGKPKGVQIEHRGLLNLVFWHQKAFVVSPSDRVTQIAGVAFDACSWEIWPYLSAGASIYIVDDDIKRSPEYLRDWLISQKITISFLPTPIAEKLLLLDFPKNAALRILLTGGDKLNQYPLASHSFQVFNNYGPTENTVVTTSGHISVKNKDNLAPVIGSAIANTQVYILDKHLQPLPIGVSGELYISGDGLARGYLNHPDLTAESFIYHSFTNNPKARLYKTGDLVRYRVDGNIEFLGRLDEQVKIRGYRIELGEIEAVLSQHPGVQQTVAVIREHQGEKRLLVCVVLKPEYSSEQENMQLGQLQDEQVLQWQMLYNETYNQPAADSDPRFNIVGWNSSYTNQPIPAEQMREWVNNQVEQILALQPQRVLEIGCGTGLILFRIAPHCTKYCGTDFSQVSLNYIQQQLEKQQIPQVTLQQKMATDFQEVETAAFDAVVLNSVVQYFPNIDYLIRVLEGAVQATAPGGFIFIGDVRSLPLLQAFHASVQLYQAEPSLTRFELQQRVQMQIFQETELVIDPAFFSALKQHFPQISSVQIQLIRGRDRNELTQFRYNVIIHIGNETVNNTKNSLVLNWSEDNLTVSAVRQLLIEKQPEILCITNVANARVFTAVKTAKWLLGLEDFKTAGEMREALQKLQNLGVDPEDWYTLNVPYSVDINWSDSSTQGCYDITFVRQDVVSKRIILPNSTTYSRPWQSYANNPLQAKAASKLVPQLQTYLLQKLPEYMMPSAFVVLNSLPLTANGKVDRRALIALDAIKPQLPENYIAPQTPVEQVLVKIFAEILGLKRVGIHDNFFELGGHSLLATQLVSRVRDALRVELPLRSVFEAPTIAQISKVVESFKESTAQTQAPVLVPLSRESRRIRTSEHFYLPRDIKKR</sequence>
<dbReference type="Pfam" id="PF00501">
    <property type="entry name" value="AMP-binding"/>
    <property type="match status" value="1"/>
</dbReference>
<proteinExistence type="predicted"/>
<dbReference type="InterPro" id="IPR041464">
    <property type="entry name" value="TubC_N"/>
</dbReference>
<dbReference type="SUPFAM" id="SSF53335">
    <property type="entry name" value="S-adenosyl-L-methionine-dependent methyltransferases"/>
    <property type="match status" value="1"/>
</dbReference>
<dbReference type="Pfam" id="PF00668">
    <property type="entry name" value="Condensation"/>
    <property type="match status" value="1"/>
</dbReference>
<dbReference type="Gene3D" id="2.30.38.10">
    <property type="entry name" value="Luciferase, Domain 3"/>
    <property type="match status" value="1"/>
</dbReference>
<dbReference type="InterPro" id="IPR010071">
    <property type="entry name" value="AA_adenyl_dom"/>
</dbReference>
<dbReference type="SUPFAM" id="SSF56801">
    <property type="entry name" value="Acetyl-CoA synthetase-like"/>
    <property type="match status" value="1"/>
</dbReference>
<dbReference type="InterPro" id="IPR013217">
    <property type="entry name" value="Methyltransf_12"/>
</dbReference>